<reference evidence="3" key="1">
    <citation type="submission" date="2023-07" db="EMBL/GenBank/DDBJ databases">
        <title>30 novel species of actinomycetes from the DSMZ collection.</title>
        <authorList>
            <person name="Nouioui I."/>
        </authorList>
    </citation>
    <scope>NUCLEOTIDE SEQUENCE [LARGE SCALE GENOMIC DNA]</scope>
    <source>
        <strain evidence="3">DSM 41921</strain>
    </source>
</reference>
<dbReference type="RefSeq" id="WP_311678114.1">
    <property type="nucleotide sequence ID" value="NZ_JAVREU010000001.1"/>
</dbReference>
<keyword evidence="3" id="KW-1185">Reference proteome</keyword>
<sequence length="153" mass="16286">MGSASDRPKAREGSRGFRRWAVRVRPQRLPGTVLRLGSVGSLAPESGQRAPFAPAILSGLAVQPVTERVLWRLDSNTPHRADLLVLTDSRPSWVHLVDDAGWPGAGGGGPLVADYTPLLERLARGRESGFRLTVAPSTTSPGPAIRANSRPPA</sequence>
<proteinExistence type="predicted"/>
<dbReference type="InterPro" id="IPR010179">
    <property type="entry name" value="CRISPR-assoc_prot_Cse3"/>
</dbReference>
<evidence type="ECO:0000256" key="1">
    <source>
        <dbReference type="SAM" id="MobiDB-lite"/>
    </source>
</evidence>
<evidence type="ECO:0000313" key="2">
    <source>
        <dbReference type="EMBL" id="MDT0385956.1"/>
    </source>
</evidence>
<dbReference type="SUPFAM" id="SSF117987">
    <property type="entry name" value="CRISPR-associated protein"/>
    <property type="match status" value="1"/>
</dbReference>
<accession>A0ABU2P1D8</accession>
<protein>
    <submittedName>
        <fullName evidence="2">Type I-E CRISPR-associated protein Cas6/Cse3/CasE</fullName>
    </submittedName>
</protein>
<dbReference type="Pfam" id="PF08798">
    <property type="entry name" value="CRISPR_assoc"/>
    <property type="match status" value="1"/>
</dbReference>
<comment type="caution">
    <text evidence="2">The sequence shown here is derived from an EMBL/GenBank/DDBJ whole genome shotgun (WGS) entry which is preliminary data.</text>
</comment>
<organism evidence="2 3">
    <name type="scientific">Streptomyces dubilierae</name>
    <dbReference type="NCBI Taxonomy" id="3075533"/>
    <lineage>
        <taxon>Bacteria</taxon>
        <taxon>Bacillati</taxon>
        <taxon>Actinomycetota</taxon>
        <taxon>Actinomycetes</taxon>
        <taxon>Kitasatosporales</taxon>
        <taxon>Streptomycetaceae</taxon>
        <taxon>Streptomyces</taxon>
    </lineage>
</organism>
<dbReference type="Proteomes" id="UP001183586">
    <property type="component" value="Unassembled WGS sequence"/>
</dbReference>
<feature type="region of interest" description="Disordered" evidence="1">
    <location>
        <begin position="133"/>
        <end position="153"/>
    </location>
</feature>
<name>A0ABU2P1D8_9ACTN</name>
<dbReference type="Gene3D" id="3.30.70.1200">
    <property type="entry name" value="Crispr-associated protein, domain 1"/>
    <property type="match status" value="1"/>
</dbReference>
<gene>
    <name evidence="2" type="ORF">RM641_00740</name>
</gene>
<evidence type="ECO:0000313" key="3">
    <source>
        <dbReference type="Proteomes" id="UP001183586"/>
    </source>
</evidence>
<dbReference type="EMBL" id="JAVREU010000001">
    <property type="protein sequence ID" value="MDT0385956.1"/>
    <property type="molecule type" value="Genomic_DNA"/>
</dbReference>